<dbReference type="PANTHER" id="PTHR21368">
    <property type="entry name" value="50S RIBOSOMAL PROTEIN L9"/>
    <property type="match status" value="1"/>
</dbReference>
<evidence type="ECO:0000259" key="8">
    <source>
        <dbReference type="PROSITE" id="PS00651"/>
    </source>
</evidence>
<dbReference type="OrthoDB" id="9788336at2"/>
<evidence type="ECO:0000256" key="5">
    <source>
        <dbReference type="ARBA" id="ARBA00023274"/>
    </source>
</evidence>
<dbReference type="RefSeq" id="WP_104984859.1">
    <property type="nucleotide sequence ID" value="NZ_CP012673.1"/>
</dbReference>
<dbReference type="GO" id="GO:1990904">
    <property type="term" value="C:ribonucleoprotein complex"/>
    <property type="evidence" value="ECO:0007669"/>
    <property type="project" value="UniProtKB-KW"/>
</dbReference>
<keyword evidence="5 7" id="KW-0687">Ribonucleoprotein</keyword>
<dbReference type="SUPFAM" id="SSF55653">
    <property type="entry name" value="Ribosomal protein L9 C-domain"/>
    <property type="match status" value="1"/>
</dbReference>
<dbReference type="PROSITE" id="PS00651">
    <property type="entry name" value="RIBOSOMAL_L9"/>
    <property type="match status" value="1"/>
</dbReference>
<dbReference type="InterPro" id="IPR036935">
    <property type="entry name" value="Ribosomal_bL9_N_sf"/>
</dbReference>
<evidence type="ECO:0000256" key="1">
    <source>
        <dbReference type="ARBA" id="ARBA00010605"/>
    </source>
</evidence>
<accession>A0A2L0F561</accession>
<keyword evidence="4 7" id="KW-0689">Ribosomal protein</keyword>
<dbReference type="InterPro" id="IPR020070">
    <property type="entry name" value="Ribosomal_bL9_N"/>
</dbReference>
<keyword evidence="3 7" id="KW-0694">RNA-binding</keyword>
<dbReference type="InterPro" id="IPR020069">
    <property type="entry name" value="Ribosomal_bL9_C"/>
</dbReference>
<feature type="domain" description="Ribosomal protein L9" evidence="8">
    <location>
        <begin position="17"/>
        <end position="44"/>
    </location>
</feature>
<sequence>MATHIHVVLTEDLHNVGKSGELVKVRPGFARNYLIPRGLAVGATAENVSRIEHEKRVAESRASKTRSEAEQLAGKLGQVKLTISRPVGEGDKLYGSVTARDIEEALAAQGFSVDRRRIETDTIKTLGAHPVVIRLAPSITATVEVTVAAK</sequence>
<dbReference type="GO" id="GO:0019843">
    <property type="term" value="F:rRNA binding"/>
    <property type="evidence" value="ECO:0007669"/>
    <property type="project" value="UniProtKB-UniRule"/>
</dbReference>
<dbReference type="Proteomes" id="UP000238348">
    <property type="component" value="Chromosome"/>
</dbReference>
<evidence type="ECO:0000256" key="4">
    <source>
        <dbReference type="ARBA" id="ARBA00022980"/>
    </source>
</evidence>
<comment type="similarity">
    <text evidence="1 7">Belongs to the bacterial ribosomal protein bL9 family.</text>
</comment>
<evidence type="ECO:0000256" key="6">
    <source>
        <dbReference type="ARBA" id="ARBA00035292"/>
    </source>
</evidence>
<evidence type="ECO:0000256" key="7">
    <source>
        <dbReference type="HAMAP-Rule" id="MF_00503"/>
    </source>
</evidence>
<dbReference type="Gene3D" id="3.10.430.100">
    <property type="entry name" value="Ribosomal protein L9, C-terminal domain"/>
    <property type="match status" value="1"/>
</dbReference>
<organism evidence="9 10">
    <name type="scientific">Sorangium cellulosum</name>
    <name type="common">Polyangium cellulosum</name>
    <dbReference type="NCBI Taxonomy" id="56"/>
    <lineage>
        <taxon>Bacteria</taxon>
        <taxon>Pseudomonadati</taxon>
        <taxon>Myxococcota</taxon>
        <taxon>Polyangia</taxon>
        <taxon>Polyangiales</taxon>
        <taxon>Polyangiaceae</taxon>
        <taxon>Sorangium</taxon>
    </lineage>
</organism>
<dbReference type="AlphaFoldDB" id="A0A2L0F561"/>
<evidence type="ECO:0000256" key="2">
    <source>
        <dbReference type="ARBA" id="ARBA00022730"/>
    </source>
</evidence>
<dbReference type="EMBL" id="CP012673">
    <property type="protein sequence ID" value="AUX46714.1"/>
    <property type="molecule type" value="Genomic_DNA"/>
</dbReference>
<dbReference type="SUPFAM" id="SSF55658">
    <property type="entry name" value="L9 N-domain-like"/>
    <property type="match status" value="1"/>
</dbReference>
<evidence type="ECO:0000313" key="10">
    <source>
        <dbReference type="Proteomes" id="UP000238348"/>
    </source>
</evidence>
<dbReference type="Pfam" id="PF03948">
    <property type="entry name" value="Ribosomal_L9_C"/>
    <property type="match status" value="1"/>
</dbReference>
<comment type="function">
    <text evidence="7">Binds to the 23S rRNA.</text>
</comment>
<evidence type="ECO:0000256" key="3">
    <source>
        <dbReference type="ARBA" id="ARBA00022884"/>
    </source>
</evidence>
<dbReference type="NCBIfam" id="TIGR00158">
    <property type="entry name" value="L9"/>
    <property type="match status" value="1"/>
</dbReference>
<gene>
    <name evidence="7 9" type="primary">rplI</name>
    <name evidence="9" type="ORF">SOCE26_082230</name>
</gene>
<reference evidence="9 10" key="1">
    <citation type="submission" date="2015-09" db="EMBL/GenBank/DDBJ databases">
        <title>Sorangium comparison.</title>
        <authorList>
            <person name="Zaburannyi N."/>
            <person name="Bunk B."/>
            <person name="Overmann J."/>
            <person name="Mueller R."/>
        </authorList>
    </citation>
    <scope>NUCLEOTIDE SEQUENCE [LARGE SCALE GENOMIC DNA]</scope>
    <source>
        <strain evidence="9 10">So ce26</strain>
    </source>
</reference>
<keyword evidence="2 7" id="KW-0699">rRNA-binding</keyword>
<dbReference type="GO" id="GO:0005840">
    <property type="term" value="C:ribosome"/>
    <property type="evidence" value="ECO:0007669"/>
    <property type="project" value="UniProtKB-KW"/>
</dbReference>
<dbReference type="InterPro" id="IPR020594">
    <property type="entry name" value="Ribosomal_bL9_bac/chp"/>
</dbReference>
<proteinExistence type="inferred from homology"/>
<evidence type="ECO:0000313" key="9">
    <source>
        <dbReference type="EMBL" id="AUX46714.1"/>
    </source>
</evidence>
<dbReference type="InterPro" id="IPR000244">
    <property type="entry name" value="Ribosomal_bL9"/>
</dbReference>
<dbReference type="Pfam" id="PF01281">
    <property type="entry name" value="Ribosomal_L9_N"/>
    <property type="match status" value="1"/>
</dbReference>
<dbReference type="InterPro" id="IPR036791">
    <property type="entry name" value="Ribosomal_bL9_C_sf"/>
</dbReference>
<dbReference type="GO" id="GO:0006412">
    <property type="term" value="P:translation"/>
    <property type="evidence" value="ECO:0007669"/>
    <property type="project" value="UniProtKB-UniRule"/>
</dbReference>
<dbReference type="Gene3D" id="3.40.5.10">
    <property type="entry name" value="Ribosomal protein L9, N-terminal domain"/>
    <property type="match status" value="1"/>
</dbReference>
<protein>
    <recommendedName>
        <fullName evidence="6 7">Large ribosomal subunit protein bL9</fullName>
    </recommendedName>
</protein>
<dbReference type="GO" id="GO:0003735">
    <property type="term" value="F:structural constituent of ribosome"/>
    <property type="evidence" value="ECO:0007669"/>
    <property type="project" value="InterPro"/>
</dbReference>
<dbReference type="InterPro" id="IPR009027">
    <property type="entry name" value="Ribosomal_bL9/RNase_H1_N"/>
</dbReference>
<dbReference type="HAMAP" id="MF_00503">
    <property type="entry name" value="Ribosomal_bL9"/>
    <property type="match status" value="1"/>
</dbReference>
<name>A0A2L0F561_SORCE</name>